<evidence type="ECO:0000256" key="5">
    <source>
        <dbReference type="PROSITE-ProRule" id="PRU00205"/>
    </source>
</evidence>
<evidence type="ECO:0000256" key="3">
    <source>
        <dbReference type="ARBA" id="ARBA00022989"/>
    </source>
</evidence>
<evidence type="ECO:0000313" key="9">
    <source>
        <dbReference type="Proteomes" id="UP000298416"/>
    </source>
</evidence>
<dbReference type="PANTHER" id="PTHR31766">
    <property type="entry name" value="GLABROUS1 ENHANCER-BINDING PROTEIN-LIKE 2"/>
    <property type="match status" value="1"/>
</dbReference>
<gene>
    <name evidence="8" type="ORF">SASPL_118312</name>
</gene>
<dbReference type="SMART" id="SM00724">
    <property type="entry name" value="TLC"/>
    <property type="match status" value="1"/>
</dbReference>
<keyword evidence="4 5" id="KW-0472">Membrane</keyword>
<dbReference type="EMBL" id="PNBA02000006">
    <property type="protein sequence ID" value="KAG6421755.1"/>
    <property type="molecule type" value="Genomic_DNA"/>
</dbReference>
<evidence type="ECO:0000256" key="6">
    <source>
        <dbReference type="SAM" id="Phobius"/>
    </source>
</evidence>
<feature type="domain" description="TLC" evidence="7">
    <location>
        <begin position="37"/>
        <end position="240"/>
    </location>
</feature>
<dbReference type="InterPro" id="IPR006634">
    <property type="entry name" value="TLC-dom"/>
</dbReference>
<protein>
    <recommendedName>
        <fullName evidence="7">TLC domain-containing protein</fullName>
    </recommendedName>
</protein>
<proteinExistence type="predicted"/>
<dbReference type="Proteomes" id="UP000298416">
    <property type="component" value="Unassembled WGS sequence"/>
</dbReference>
<sequence>MDLQFPPTSNPLPLFFAGYLLLYLIAYSILFRSWASKLRPEASSCAISLAHGTPAVFLAARAILTDPAPDFHSSNTPLQSLVLDYSIAYFLMDLVHYLIFYPTDVLFIGHHLATLFVFVTCRYLVYHGAVAILVLLVLAEVTSFCQNVWTLASARRSDVEIAAKVFDLLSPPFYALYSIVRGFCGPYFVYRMFTFYVTGAADAVIPKWVWISWLLVVVTAIFVSILWIVNLWAAFFREKKKEGEKKFLCILVILDGKNQKQMHQAHISTWASLKASLVLKESLPESKAPHCDQHRRTPSPLERFRLMGWLKYMVAAAKDILEIELTFGKLERTKWAESNIIMINPVYSIDTNFNDQLLSYYNVKAELYTNVCGPTWPSSWDVNIIIGCFLCFHGVAAQKCYDIVDLTQTDLGLLVGRRIYNGTCILQQTNNADRLTVFIPVQDSELHTVITNVLS</sequence>
<evidence type="ECO:0000256" key="2">
    <source>
        <dbReference type="ARBA" id="ARBA00022692"/>
    </source>
</evidence>
<dbReference type="GO" id="GO:0016020">
    <property type="term" value="C:membrane"/>
    <property type="evidence" value="ECO:0007669"/>
    <property type="project" value="UniProtKB-SubCell"/>
</dbReference>
<reference evidence="8" key="2">
    <citation type="submission" date="2020-08" db="EMBL/GenBank/DDBJ databases">
        <title>Plant Genome Project.</title>
        <authorList>
            <person name="Zhang R.-G."/>
        </authorList>
    </citation>
    <scope>NUCLEOTIDE SEQUENCE</scope>
    <source>
        <strain evidence="8">Huo1</strain>
        <tissue evidence="8">Leaf</tissue>
    </source>
</reference>
<dbReference type="InterPro" id="IPR040327">
    <property type="entry name" value="At5g14285-like"/>
</dbReference>
<keyword evidence="2 5" id="KW-0812">Transmembrane</keyword>
<dbReference type="AlphaFoldDB" id="A0A8X8XWH9"/>
<evidence type="ECO:0000313" key="8">
    <source>
        <dbReference type="EMBL" id="KAG6421755.1"/>
    </source>
</evidence>
<reference evidence="8" key="1">
    <citation type="submission" date="2018-01" db="EMBL/GenBank/DDBJ databases">
        <authorList>
            <person name="Mao J.F."/>
        </authorList>
    </citation>
    <scope>NUCLEOTIDE SEQUENCE</scope>
    <source>
        <strain evidence="8">Huo1</strain>
        <tissue evidence="8">Leaf</tissue>
    </source>
</reference>
<dbReference type="PROSITE" id="PS50922">
    <property type="entry name" value="TLC"/>
    <property type="match status" value="1"/>
</dbReference>
<keyword evidence="3 6" id="KW-1133">Transmembrane helix</keyword>
<feature type="transmembrane region" description="Helical" evidence="6">
    <location>
        <begin position="107"/>
        <end position="125"/>
    </location>
</feature>
<dbReference type="Pfam" id="PF03798">
    <property type="entry name" value="TRAM_LAG1_CLN8"/>
    <property type="match status" value="1"/>
</dbReference>
<comment type="caution">
    <text evidence="8">The sequence shown here is derived from an EMBL/GenBank/DDBJ whole genome shotgun (WGS) entry which is preliminary data.</text>
</comment>
<dbReference type="PANTHER" id="PTHR31766:SF2">
    <property type="entry name" value="GLABROUS1 ENHANCER-BINDING PROTEIN-LIKE 2"/>
    <property type="match status" value="1"/>
</dbReference>
<keyword evidence="9" id="KW-1185">Reference proteome</keyword>
<evidence type="ECO:0000259" key="7">
    <source>
        <dbReference type="PROSITE" id="PS50922"/>
    </source>
</evidence>
<evidence type="ECO:0000256" key="4">
    <source>
        <dbReference type="ARBA" id="ARBA00023136"/>
    </source>
</evidence>
<feature type="transmembrane region" description="Helical" evidence="6">
    <location>
        <begin position="131"/>
        <end position="152"/>
    </location>
</feature>
<feature type="transmembrane region" description="Helical" evidence="6">
    <location>
        <begin position="173"/>
        <end position="190"/>
    </location>
</feature>
<feature type="transmembrane region" description="Helical" evidence="6">
    <location>
        <begin position="12"/>
        <end position="30"/>
    </location>
</feature>
<accession>A0A8X8XWH9</accession>
<organism evidence="8">
    <name type="scientific">Salvia splendens</name>
    <name type="common">Scarlet sage</name>
    <dbReference type="NCBI Taxonomy" id="180675"/>
    <lineage>
        <taxon>Eukaryota</taxon>
        <taxon>Viridiplantae</taxon>
        <taxon>Streptophyta</taxon>
        <taxon>Embryophyta</taxon>
        <taxon>Tracheophyta</taxon>
        <taxon>Spermatophyta</taxon>
        <taxon>Magnoliopsida</taxon>
        <taxon>eudicotyledons</taxon>
        <taxon>Gunneridae</taxon>
        <taxon>Pentapetalae</taxon>
        <taxon>asterids</taxon>
        <taxon>lamiids</taxon>
        <taxon>Lamiales</taxon>
        <taxon>Lamiaceae</taxon>
        <taxon>Nepetoideae</taxon>
        <taxon>Mentheae</taxon>
        <taxon>Salviinae</taxon>
        <taxon>Salvia</taxon>
        <taxon>Salvia subgen. Calosphace</taxon>
        <taxon>core Calosphace</taxon>
    </lineage>
</organism>
<feature type="transmembrane region" description="Helical" evidence="6">
    <location>
        <begin position="210"/>
        <end position="236"/>
    </location>
</feature>
<name>A0A8X8XWH9_SALSN</name>
<evidence type="ECO:0000256" key="1">
    <source>
        <dbReference type="ARBA" id="ARBA00004141"/>
    </source>
</evidence>
<comment type="subcellular location">
    <subcellularLocation>
        <location evidence="1">Membrane</location>
        <topology evidence="1">Multi-pass membrane protein</topology>
    </subcellularLocation>
</comment>